<organism evidence="2 3">
    <name type="scientific">Prunus dulcis</name>
    <name type="common">Almond</name>
    <name type="synonym">Amygdalus dulcis</name>
    <dbReference type="NCBI Taxonomy" id="3755"/>
    <lineage>
        <taxon>Eukaryota</taxon>
        <taxon>Viridiplantae</taxon>
        <taxon>Streptophyta</taxon>
        <taxon>Embryophyta</taxon>
        <taxon>Tracheophyta</taxon>
        <taxon>Spermatophyta</taxon>
        <taxon>Magnoliopsida</taxon>
        <taxon>eudicotyledons</taxon>
        <taxon>Gunneridae</taxon>
        <taxon>Pentapetalae</taxon>
        <taxon>rosids</taxon>
        <taxon>fabids</taxon>
        <taxon>Rosales</taxon>
        <taxon>Rosaceae</taxon>
        <taxon>Amygdaloideae</taxon>
        <taxon>Amygdaleae</taxon>
        <taxon>Prunus</taxon>
    </lineage>
</organism>
<protein>
    <submittedName>
        <fullName evidence="2">Uncharacterized protein</fullName>
    </submittedName>
</protein>
<dbReference type="Proteomes" id="UP001054821">
    <property type="component" value="Chromosome 7"/>
</dbReference>
<reference evidence="2 3" key="1">
    <citation type="journal article" date="2022" name="G3 (Bethesda)">
        <title>Whole-genome sequence and methylome profiling of the almond [Prunus dulcis (Mill.) D.A. Webb] cultivar 'Nonpareil'.</title>
        <authorList>
            <person name="D'Amico-Willman K.M."/>
            <person name="Ouma W.Z."/>
            <person name="Meulia T."/>
            <person name="Sideli G.M."/>
            <person name="Gradziel T.M."/>
            <person name="Fresnedo-Ramirez J."/>
        </authorList>
    </citation>
    <scope>NUCLEOTIDE SEQUENCE [LARGE SCALE GENOMIC DNA]</scope>
    <source>
        <strain evidence="2">Clone GOH B32 T37-40</strain>
    </source>
</reference>
<gene>
    <name evidence="2" type="ORF">L3X38_038186</name>
</gene>
<accession>A0AAD4V5X0</accession>
<evidence type="ECO:0000256" key="1">
    <source>
        <dbReference type="SAM" id="Coils"/>
    </source>
</evidence>
<feature type="coiled-coil region" evidence="1">
    <location>
        <begin position="192"/>
        <end position="230"/>
    </location>
</feature>
<dbReference type="EMBL" id="JAJFAZ020000007">
    <property type="protein sequence ID" value="KAI5318478.1"/>
    <property type="molecule type" value="Genomic_DNA"/>
</dbReference>
<evidence type="ECO:0000313" key="2">
    <source>
        <dbReference type="EMBL" id="KAI5318478.1"/>
    </source>
</evidence>
<dbReference type="AlphaFoldDB" id="A0AAD4V5X0"/>
<comment type="caution">
    <text evidence="2">The sequence shown here is derived from an EMBL/GenBank/DDBJ whole genome shotgun (WGS) entry which is preliminary data.</text>
</comment>
<sequence>MEAHDQCGYGLGPTYLVHGNTGLDSQTQTQTQTQTLRKNNEAAAHTRTPTLEREAGSFLCQPNQTPSSSAIRLISEALGFVVVDETWQARDWRKVNQPKHVEAEWATEIFIVTINDSLLLENDVAVGVARSLVTPKYVRVLGMRDDKRVVSDAMALSVQSATFVASVGHCLIVKSHEVEVLKAQLVVEQNLVEDCQCVIRSLKKERENTAEENQHQLEILHEENQKLSKIIDFYSQDMQK</sequence>
<keyword evidence="1" id="KW-0175">Coiled coil</keyword>
<keyword evidence="3" id="KW-1185">Reference proteome</keyword>
<evidence type="ECO:0000313" key="3">
    <source>
        <dbReference type="Proteomes" id="UP001054821"/>
    </source>
</evidence>
<proteinExistence type="predicted"/>
<name>A0AAD4V5X0_PRUDU</name>